<evidence type="ECO:0000256" key="2">
    <source>
        <dbReference type="ARBA" id="ARBA00009592"/>
    </source>
</evidence>
<organism evidence="12">
    <name type="scientific">Aegilops tauschii</name>
    <name type="common">Tausch's goatgrass</name>
    <name type="synonym">Aegilops squarrosa</name>
    <dbReference type="NCBI Taxonomy" id="37682"/>
    <lineage>
        <taxon>Eukaryota</taxon>
        <taxon>Viridiplantae</taxon>
        <taxon>Streptophyta</taxon>
        <taxon>Embryophyta</taxon>
        <taxon>Tracheophyta</taxon>
        <taxon>Spermatophyta</taxon>
        <taxon>Magnoliopsida</taxon>
        <taxon>Liliopsida</taxon>
        <taxon>Poales</taxon>
        <taxon>Poaceae</taxon>
        <taxon>BOP clade</taxon>
        <taxon>Pooideae</taxon>
        <taxon>Triticodae</taxon>
        <taxon>Triticeae</taxon>
        <taxon>Triticinae</taxon>
        <taxon>Aegilops</taxon>
    </lineage>
</organism>
<dbReference type="PANTHER" id="PTHR48063">
    <property type="entry name" value="LRR RECEPTOR-LIKE KINASE"/>
    <property type="match status" value="1"/>
</dbReference>
<evidence type="ECO:0000256" key="1">
    <source>
        <dbReference type="ARBA" id="ARBA00004251"/>
    </source>
</evidence>
<evidence type="ECO:0000256" key="7">
    <source>
        <dbReference type="ARBA" id="ARBA00022737"/>
    </source>
</evidence>
<proteinExistence type="inferred from homology"/>
<evidence type="ECO:0000256" key="4">
    <source>
        <dbReference type="ARBA" id="ARBA00022614"/>
    </source>
</evidence>
<dbReference type="GO" id="GO:0005886">
    <property type="term" value="C:plasma membrane"/>
    <property type="evidence" value="ECO:0007669"/>
    <property type="project" value="UniProtKB-SubCell"/>
</dbReference>
<dbReference type="EnsemblPlants" id="EMT18131">
    <property type="protein sequence ID" value="EMT18131"/>
    <property type="gene ID" value="F775_03469"/>
</dbReference>
<evidence type="ECO:0000256" key="8">
    <source>
        <dbReference type="ARBA" id="ARBA00022989"/>
    </source>
</evidence>
<keyword evidence="5" id="KW-0812">Transmembrane</keyword>
<accession>R7W8D6</accession>
<keyword evidence="9" id="KW-0472">Membrane</keyword>
<feature type="domain" description="DUF6598" evidence="11">
    <location>
        <begin position="151"/>
        <end position="304"/>
    </location>
</feature>
<dbReference type="PRINTS" id="PR00019">
    <property type="entry name" value="LEURICHRPT"/>
</dbReference>
<comment type="subcellular location">
    <subcellularLocation>
        <location evidence="1">Cell membrane</location>
        <topology evidence="1">Single-pass type I membrane protein</topology>
    </subcellularLocation>
</comment>
<keyword evidence="10" id="KW-0325">Glycoprotein</keyword>
<dbReference type="SUPFAM" id="SSF52058">
    <property type="entry name" value="L domain-like"/>
    <property type="match status" value="3"/>
</dbReference>
<dbReference type="FunFam" id="3.80.10.10:FF:000213">
    <property type="entry name" value="Tyrosine-sulfated glycopeptide receptor 1"/>
    <property type="match status" value="1"/>
</dbReference>
<dbReference type="InterPro" id="IPR046533">
    <property type="entry name" value="DUF6598"/>
</dbReference>
<keyword evidence="3" id="KW-1003">Cell membrane</keyword>
<keyword evidence="4" id="KW-0433">Leucine-rich repeat</keyword>
<evidence type="ECO:0000313" key="12">
    <source>
        <dbReference type="EnsemblPlants" id="EMT18131"/>
    </source>
</evidence>
<keyword evidence="7" id="KW-0677">Repeat</keyword>
<dbReference type="AlphaFoldDB" id="R7W8D6"/>
<dbReference type="Pfam" id="PF20241">
    <property type="entry name" value="DUF6598"/>
    <property type="match status" value="1"/>
</dbReference>
<comment type="similarity">
    <text evidence="2">Belongs to the RLP family.</text>
</comment>
<keyword evidence="6" id="KW-0732">Signal</keyword>
<dbReference type="PANTHER" id="PTHR48063:SF9">
    <property type="entry name" value="LRR PROTEIN WM1.10"/>
    <property type="match status" value="1"/>
</dbReference>
<dbReference type="Gene3D" id="3.80.10.10">
    <property type="entry name" value="Ribonuclease Inhibitor"/>
    <property type="match status" value="3"/>
</dbReference>
<dbReference type="Pfam" id="PF13855">
    <property type="entry name" value="LRR_8"/>
    <property type="match status" value="2"/>
</dbReference>
<dbReference type="InterPro" id="IPR032675">
    <property type="entry name" value="LRR_dom_sf"/>
</dbReference>
<evidence type="ECO:0000256" key="6">
    <source>
        <dbReference type="ARBA" id="ARBA00022729"/>
    </source>
</evidence>
<dbReference type="FunFam" id="3.80.10.10:FF:001678">
    <property type="entry name" value="Calmodulin-binding receptor kinase CaMRLK"/>
    <property type="match status" value="1"/>
</dbReference>
<evidence type="ECO:0000256" key="5">
    <source>
        <dbReference type="ARBA" id="ARBA00022692"/>
    </source>
</evidence>
<dbReference type="InterPro" id="IPR003591">
    <property type="entry name" value="Leu-rich_rpt_typical-subtyp"/>
</dbReference>
<protein>
    <submittedName>
        <fullName evidence="12">LRR receptor-like serine/threonine-protein kinase GSO2</fullName>
    </submittedName>
</protein>
<dbReference type="Pfam" id="PF00560">
    <property type="entry name" value="LRR_1"/>
    <property type="match status" value="7"/>
</dbReference>
<sequence>MEPDLDMAALRKKLEDEVLSTWLWDRELDSILQEQQERDDEGDYEYYESDQEEEELHYGGSWGYGYTFYYEDGNPYYVADMEERWENQMRFPPTMPCAKRSRGIWEGSLQVEGPCQLDPTLLSAQSLLPPLPRWENRWVDKRENEPCRRAIQVFSLNLSSPHDAALEVYGMFAFRDVRNNQLRYVFEYSRDKPCKLKPGSCKLQPLLNPLQGIYAVGLVLIEYRLLIKDEEGEDDKVLIDGYSVYAPSFYAEYGRHHWHINTGHHGSVDLRMASIPKAVLAMLEFEVHHLGDNLFDSLTITAVYRTMQGGAFSVFNGKLSVCRLPPVTVCVDYTENLTIDLYTHNCYSGDDNCYPDGVVGDSKIPGYFHYDIEDIIFDTVWFEPQKSGSSTKISSNMYGLVMSVKATWSSLCEPCQVIGLPGCSLESANQSLPYLNLTRLEKLDLSLNNFDHSIATSWFWKATSLKYLNLKANRLSGRFPEALGNMTSLQVIDMSMNLNKYLMVTGNLKNLCSLKILDFSNNEINGDVTGMMGGLPECAWESLQELDFSYNSFTGTLPNLIGTFSSLSGLKLNNNNLTGSIPLGIGYLTCLAALDLSNNRFSGSVPFEIGPLTSLSSLDLSNNNFSGIVPSEIGALSDLTSLVLSKNNFSGVITETLAGTLPSNLEAVQLQTLIMYSNQIGGSIPESMCKLQMLGDLDLSSKLSEGGIPQCFENISISHLLLSNNSLSGTFPTCLQNRNSLEFLDLAWNKFYGRIPTWIGELTGLRFVRLSHHRFSGTIPAEITALSYVQYLDLSGNNIFGVIPWHLSNLTGMIRKGFIPISSTSIAPAGLGSVTVTGQFGAILSIITKGQELKYGGTLAYFVSIDLSGNSLTGEIPTDISSLDALINLNLSSNHLRGNIPTKIGDLRSLESLDLSRNKLSGEIPSSLSSLTSLSYLNMSYNSLSGRIPSCHQLDTLSADNPALMYIGNNGLCGPPLHKNCSGDTIVHDHLGSSNQEFEPLTFYFGLVLGLVAGLWSVFCVFLFKKTWRIAYFRLFDDLCDRIYVYVVVKWTSFTWKAGEE</sequence>
<dbReference type="InterPro" id="IPR001611">
    <property type="entry name" value="Leu-rich_rpt"/>
</dbReference>
<dbReference type="SMART" id="SM00369">
    <property type="entry name" value="LRR_TYP"/>
    <property type="match status" value="6"/>
</dbReference>
<dbReference type="InterPro" id="IPR046956">
    <property type="entry name" value="RLP23-like"/>
</dbReference>
<evidence type="ECO:0000259" key="11">
    <source>
        <dbReference type="Pfam" id="PF20241"/>
    </source>
</evidence>
<dbReference type="FunFam" id="3.80.10.10:FF:000649">
    <property type="entry name" value="Leucine Rich Repeat family protein"/>
    <property type="match status" value="1"/>
</dbReference>
<keyword evidence="8" id="KW-1133">Transmembrane helix</keyword>
<evidence type="ECO:0000256" key="3">
    <source>
        <dbReference type="ARBA" id="ARBA00022475"/>
    </source>
</evidence>
<dbReference type="PROSITE" id="PS51450">
    <property type="entry name" value="LRR"/>
    <property type="match status" value="1"/>
</dbReference>
<name>R7W8D6_AEGTA</name>
<evidence type="ECO:0000256" key="9">
    <source>
        <dbReference type="ARBA" id="ARBA00023136"/>
    </source>
</evidence>
<evidence type="ECO:0000256" key="10">
    <source>
        <dbReference type="ARBA" id="ARBA00023180"/>
    </source>
</evidence>
<reference evidence="12" key="1">
    <citation type="submission" date="2015-06" db="UniProtKB">
        <authorList>
            <consortium name="EnsemblPlants"/>
        </authorList>
    </citation>
    <scope>IDENTIFICATION</scope>
</reference>